<reference evidence="3" key="1">
    <citation type="submission" date="2021-01" db="EMBL/GenBank/DDBJ databases">
        <title>Whole genome shotgun sequence of Planobispora rosea NBRC 15558.</title>
        <authorList>
            <person name="Komaki H."/>
            <person name="Tamura T."/>
        </authorList>
    </citation>
    <scope>NUCLEOTIDE SEQUENCE</scope>
    <source>
        <strain evidence="3">NBRC 15558</strain>
    </source>
</reference>
<dbReference type="AlphaFoldDB" id="A0A8J3WAC3"/>
<dbReference type="SUPFAM" id="SSF56747">
    <property type="entry name" value="Prim-pol domain"/>
    <property type="match status" value="1"/>
</dbReference>
<name>A0A8J3WAC3_PLARO</name>
<organism evidence="3 4">
    <name type="scientific">Planobispora rosea</name>
    <dbReference type="NCBI Taxonomy" id="35762"/>
    <lineage>
        <taxon>Bacteria</taxon>
        <taxon>Bacillati</taxon>
        <taxon>Actinomycetota</taxon>
        <taxon>Actinomycetes</taxon>
        <taxon>Streptosporangiales</taxon>
        <taxon>Streptosporangiaceae</taxon>
        <taxon>Planobispora</taxon>
    </lineage>
</organism>
<evidence type="ECO:0000259" key="2">
    <source>
        <dbReference type="SMART" id="SM00943"/>
    </source>
</evidence>
<keyword evidence="4" id="KW-1185">Reference proteome</keyword>
<dbReference type="CDD" id="cd04859">
    <property type="entry name" value="Prim_Pol"/>
    <property type="match status" value="1"/>
</dbReference>
<dbReference type="SMART" id="SM00943">
    <property type="entry name" value="Prim-Pol"/>
    <property type="match status" value="1"/>
</dbReference>
<dbReference type="InterPro" id="IPR015330">
    <property type="entry name" value="DNA_primase/pol_bifunc_N"/>
</dbReference>
<comment type="caution">
    <text evidence="3">The sequence shown here is derived from an EMBL/GenBank/DDBJ whole genome shotgun (WGS) entry which is preliminary data.</text>
</comment>
<dbReference type="EMBL" id="BOOI01000001">
    <property type="protein sequence ID" value="GIH81723.1"/>
    <property type="molecule type" value="Genomic_DNA"/>
</dbReference>
<feature type="domain" description="DNA primase/polymerase bifunctional N-terminal" evidence="2">
    <location>
        <begin position="8"/>
        <end position="184"/>
    </location>
</feature>
<protein>
    <submittedName>
        <fullName evidence="3">DNA primase</fullName>
    </submittedName>
</protein>
<dbReference type="RefSeq" id="WP_189242531.1">
    <property type="nucleotide sequence ID" value="NZ_BMQP01000016.1"/>
</dbReference>
<sequence length="295" mass="31119">MNSTVRYALAAAARGWHVFPLAIGDKRPMRGFTAWEQQATADPEAIRRIWARQPFNIGIACGPSRLVVIDLDVPKDGQRPPAPFDVPGVNDGADAFALVCAQAGQPFPFETFQVRTRKGGLHLYFTAPKGTSLGNTAGRLGWLIDTRASGGYVVGPGSLVNLPDGTGTYEPIHTGAVAPLPAWLVERLRPAPLPPQKPVTVPLAATDRRSAYLRAAITAELERVTGSPPDGHNDALYQASVALGQLVAGGALSESEVTAWLTAAAAQVGQQPGETRRTIASGLRAGARRPRSIAA</sequence>
<evidence type="ECO:0000313" key="4">
    <source>
        <dbReference type="Proteomes" id="UP000655044"/>
    </source>
</evidence>
<accession>A0A8J3WAC3</accession>
<dbReference type="Proteomes" id="UP000655044">
    <property type="component" value="Unassembled WGS sequence"/>
</dbReference>
<dbReference type="Pfam" id="PF09250">
    <property type="entry name" value="Prim-Pol"/>
    <property type="match status" value="1"/>
</dbReference>
<proteinExistence type="predicted"/>
<evidence type="ECO:0000313" key="3">
    <source>
        <dbReference type="EMBL" id="GIH81723.1"/>
    </source>
</evidence>
<feature type="compositionally biased region" description="Basic residues" evidence="1">
    <location>
        <begin position="286"/>
        <end position="295"/>
    </location>
</feature>
<gene>
    <name evidence="3" type="ORF">Pro02_01310</name>
</gene>
<feature type="region of interest" description="Disordered" evidence="1">
    <location>
        <begin position="270"/>
        <end position="295"/>
    </location>
</feature>
<evidence type="ECO:0000256" key="1">
    <source>
        <dbReference type="SAM" id="MobiDB-lite"/>
    </source>
</evidence>